<evidence type="ECO:0000313" key="5">
    <source>
        <dbReference type="EMBL" id="MDT2834315.1"/>
    </source>
</evidence>
<accession>A0A430ATG5</accession>
<dbReference type="GO" id="GO:0003700">
    <property type="term" value="F:DNA-binding transcription factor activity"/>
    <property type="evidence" value="ECO:0007669"/>
    <property type="project" value="InterPro"/>
</dbReference>
<dbReference type="Proteomes" id="UP001268577">
    <property type="component" value="Unassembled WGS sequence"/>
</dbReference>
<dbReference type="Gene3D" id="1.10.10.10">
    <property type="entry name" value="Winged helix-like DNA-binding domain superfamily/Winged helix DNA-binding domain"/>
    <property type="match status" value="1"/>
</dbReference>
<dbReference type="PRINTS" id="PR00598">
    <property type="entry name" value="HTHMARR"/>
</dbReference>
<dbReference type="PANTHER" id="PTHR42756:SF1">
    <property type="entry name" value="TRANSCRIPTIONAL REPRESSOR OF EMRAB OPERON"/>
    <property type="match status" value="1"/>
</dbReference>
<evidence type="ECO:0000259" key="4">
    <source>
        <dbReference type="PROSITE" id="PS50995"/>
    </source>
</evidence>
<evidence type="ECO:0000256" key="2">
    <source>
        <dbReference type="ARBA" id="ARBA00023125"/>
    </source>
</evidence>
<dbReference type="EMBL" id="NGKB01000014">
    <property type="protein sequence ID" value="RSU11345.1"/>
    <property type="molecule type" value="Genomic_DNA"/>
</dbReference>
<dbReference type="PROSITE" id="PS50995">
    <property type="entry name" value="HTH_MARR_2"/>
    <property type="match status" value="1"/>
</dbReference>
<evidence type="ECO:0000256" key="1">
    <source>
        <dbReference type="ARBA" id="ARBA00023015"/>
    </source>
</evidence>
<dbReference type="RefSeq" id="WP_126795684.1">
    <property type="nucleotide sequence ID" value="NZ_CP060720.1"/>
</dbReference>
<keyword evidence="2" id="KW-0238">DNA-binding</keyword>
<dbReference type="AlphaFoldDB" id="A0A430ATG5"/>
<organism evidence="6 7">
    <name type="scientific">Vagococcus carniphilus</name>
    <dbReference type="NCBI Taxonomy" id="218144"/>
    <lineage>
        <taxon>Bacteria</taxon>
        <taxon>Bacillati</taxon>
        <taxon>Bacillota</taxon>
        <taxon>Bacilli</taxon>
        <taxon>Lactobacillales</taxon>
        <taxon>Enterococcaceae</taxon>
        <taxon>Vagococcus</taxon>
    </lineage>
</organism>
<dbReference type="InterPro" id="IPR036388">
    <property type="entry name" value="WH-like_DNA-bd_sf"/>
</dbReference>
<proteinExistence type="predicted"/>
<sequence>MNRREMALGSFISLMRGSNKFERIVKEDVSSYNLNITEFSVLELLFHKGQQTTQGIKEKILIASSSTTYVIDQLEKKNYVTRHVSEKDKRVTFVQISEKGKILMEDIFPQHAETIENCFSNLEKEELEQLLKLLAKVNRQLDKQ</sequence>
<keyword evidence="3" id="KW-0804">Transcription</keyword>
<reference evidence="5" key="2">
    <citation type="submission" date="2023-03" db="EMBL/GenBank/DDBJ databases">
        <authorList>
            <person name="Shen W."/>
            <person name="Cai J."/>
        </authorList>
    </citation>
    <scope>NUCLEOTIDE SEQUENCE</scope>
    <source>
        <strain evidence="5">P96-3</strain>
    </source>
</reference>
<protein>
    <submittedName>
        <fullName evidence="6">MarR family transcriptional regulator</fullName>
    </submittedName>
</protein>
<dbReference type="SMART" id="SM00347">
    <property type="entry name" value="HTH_MARR"/>
    <property type="match status" value="1"/>
</dbReference>
<keyword evidence="1" id="KW-0805">Transcription regulation</keyword>
<name>A0A430ATG5_9ENTE</name>
<dbReference type="InterPro" id="IPR036390">
    <property type="entry name" value="WH_DNA-bd_sf"/>
</dbReference>
<gene>
    <name evidence="6" type="ORF">CBF28_12245</name>
    <name evidence="5" type="ORF">P7H70_09605</name>
</gene>
<dbReference type="GeneID" id="95579442"/>
<dbReference type="PANTHER" id="PTHR42756">
    <property type="entry name" value="TRANSCRIPTIONAL REGULATOR, MARR"/>
    <property type="match status" value="1"/>
</dbReference>
<dbReference type="GO" id="GO:0003677">
    <property type="term" value="F:DNA binding"/>
    <property type="evidence" value="ECO:0007669"/>
    <property type="project" value="UniProtKB-KW"/>
</dbReference>
<comment type="caution">
    <text evidence="6">The sequence shown here is derived from an EMBL/GenBank/DDBJ whole genome shotgun (WGS) entry which is preliminary data.</text>
</comment>
<evidence type="ECO:0000313" key="6">
    <source>
        <dbReference type="EMBL" id="RSU11345.1"/>
    </source>
</evidence>
<dbReference type="InterPro" id="IPR000835">
    <property type="entry name" value="HTH_MarR-typ"/>
</dbReference>
<dbReference type="OrthoDB" id="9799747at2"/>
<keyword evidence="7" id="KW-1185">Reference proteome</keyword>
<dbReference type="Pfam" id="PF01047">
    <property type="entry name" value="MarR"/>
    <property type="match status" value="1"/>
</dbReference>
<reference evidence="6 7" key="1">
    <citation type="submission" date="2017-05" db="EMBL/GenBank/DDBJ databases">
        <title>Vagococcus spp. assemblies.</title>
        <authorList>
            <person name="Gulvik C.A."/>
        </authorList>
    </citation>
    <scope>NUCLEOTIDE SEQUENCE [LARGE SCALE GENOMIC DNA]</scope>
    <source>
        <strain evidence="6 7">SS1714</strain>
    </source>
</reference>
<dbReference type="SUPFAM" id="SSF46785">
    <property type="entry name" value="Winged helix' DNA-binding domain"/>
    <property type="match status" value="1"/>
</dbReference>
<dbReference type="EMBL" id="JARQBZ010000017">
    <property type="protein sequence ID" value="MDT2834315.1"/>
    <property type="molecule type" value="Genomic_DNA"/>
</dbReference>
<feature type="domain" description="HTH marR-type" evidence="4">
    <location>
        <begin position="1"/>
        <end position="139"/>
    </location>
</feature>
<evidence type="ECO:0000313" key="7">
    <source>
        <dbReference type="Proteomes" id="UP000288028"/>
    </source>
</evidence>
<evidence type="ECO:0000256" key="3">
    <source>
        <dbReference type="ARBA" id="ARBA00023163"/>
    </source>
</evidence>
<dbReference type="Proteomes" id="UP000288028">
    <property type="component" value="Unassembled WGS sequence"/>
</dbReference>